<keyword evidence="1" id="KW-0472">Membrane</keyword>
<dbReference type="GO" id="GO:0016811">
    <property type="term" value="F:hydrolase activity, acting on carbon-nitrogen (but not peptide) bonds, in linear amides"/>
    <property type="evidence" value="ECO:0007669"/>
    <property type="project" value="TreeGrafter"/>
</dbReference>
<dbReference type="Gene3D" id="3.40.50.10320">
    <property type="entry name" value="LmbE-like"/>
    <property type="match status" value="1"/>
</dbReference>
<dbReference type="InterPro" id="IPR024078">
    <property type="entry name" value="LmbE-like_dom_sf"/>
</dbReference>
<feature type="non-terminal residue" evidence="2">
    <location>
        <position position="245"/>
    </location>
</feature>
<gene>
    <name evidence="2" type="ORF">KC573_03845</name>
</gene>
<reference evidence="2" key="2">
    <citation type="journal article" date="2021" name="Microbiome">
        <title>Successional dynamics and alternative stable states in a saline activated sludge microbial community over 9 years.</title>
        <authorList>
            <person name="Wang Y."/>
            <person name="Ye J."/>
            <person name="Ju F."/>
            <person name="Liu L."/>
            <person name="Boyd J.A."/>
            <person name="Deng Y."/>
            <person name="Parks D.H."/>
            <person name="Jiang X."/>
            <person name="Yin X."/>
            <person name="Woodcroft B.J."/>
            <person name="Tyson G.W."/>
            <person name="Hugenholtz P."/>
            <person name="Polz M.F."/>
            <person name="Zhang T."/>
        </authorList>
    </citation>
    <scope>NUCLEOTIDE SEQUENCE</scope>
    <source>
        <strain evidence="2">HKST-UBA02</strain>
    </source>
</reference>
<keyword evidence="1" id="KW-0812">Transmembrane</keyword>
<evidence type="ECO:0000256" key="1">
    <source>
        <dbReference type="SAM" id="Phobius"/>
    </source>
</evidence>
<evidence type="ECO:0000313" key="2">
    <source>
        <dbReference type="EMBL" id="MCA9397940.1"/>
    </source>
</evidence>
<accession>A0A955LWQ2</accession>
<dbReference type="PANTHER" id="PTHR12993:SF11">
    <property type="entry name" value="N-ACETYLGLUCOSAMINYL-PHOSPHATIDYLINOSITOL DE-N-ACETYLASE"/>
    <property type="match status" value="1"/>
</dbReference>
<dbReference type="EMBL" id="JAGQKY010000203">
    <property type="protein sequence ID" value="MCA9397940.1"/>
    <property type="molecule type" value="Genomic_DNA"/>
</dbReference>
<organism evidence="2 3">
    <name type="scientific">candidate division WWE3 bacterium</name>
    <dbReference type="NCBI Taxonomy" id="2053526"/>
    <lineage>
        <taxon>Bacteria</taxon>
        <taxon>Katanobacteria</taxon>
    </lineage>
</organism>
<dbReference type="PANTHER" id="PTHR12993">
    <property type="entry name" value="N-ACETYLGLUCOSAMINYL-PHOSPHATIDYLINOSITOL DE-N-ACETYLASE-RELATED"/>
    <property type="match status" value="1"/>
</dbReference>
<dbReference type="Pfam" id="PF02585">
    <property type="entry name" value="PIG-L"/>
    <property type="match status" value="1"/>
</dbReference>
<reference evidence="2" key="1">
    <citation type="submission" date="2020-04" db="EMBL/GenBank/DDBJ databases">
        <authorList>
            <person name="Zhang T."/>
        </authorList>
    </citation>
    <scope>NUCLEOTIDE SEQUENCE</scope>
    <source>
        <strain evidence="2">HKST-UBA02</strain>
    </source>
</reference>
<dbReference type="InterPro" id="IPR003737">
    <property type="entry name" value="GlcNAc_PI_deacetylase-related"/>
</dbReference>
<comment type="caution">
    <text evidence="2">The sequence shown here is derived from an EMBL/GenBank/DDBJ whole genome shotgun (WGS) entry which is preliminary data.</text>
</comment>
<dbReference type="Proteomes" id="UP000699691">
    <property type="component" value="Unassembled WGS sequence"/>
</dbReference>
<proteinExistence type="predicted"/>
<dbReference type="AlphaFoldDB" id="A0A955LWQ2"/>
<keyword evidence="1" id="KW-1133">Transmembrane helix</keyword>
<evidence type="ECO:0000313" key="3">
    <source>
        <dbReference type="Proteomes" id="UP000699691"/>
    </source>
</evidence>
<feature type="transmembrane region" description="Helical" evidence="1">
    <location>
        <begin position="6"/>
        <end position="25"/>
    </location>
</feature>
<protein>
    <submittedName>
        <fullName evidence="2">PIG-L family deacetylase</fullName>
    </submittedName>
</protein>
<dbReference type="SUPFAM" id="SSF102588">
    <property type="entry name" value="LmbE-like"/>
    <property type="match status" value="1"/>
</dbReference>
<name>A0A955LWQ2_UNCKA</name>
<sequence length="245" mass="27991">MFSTIFGILIIVLSMFWVIAFLKGFDHKVKTIDLPAFKNILVIYPHPDDEVLTVGGLVQLFRDMNANTTFYIATKGENGTPTAEYDESLAERRAAEMRAVGNILNTNTVIVDDFKDGGLNKQVEEIRTRVSQIMSEVVPDLVITYDQSGMYGHEDHIILSKITTDIIKDTFPETTLWYASLPEKMYAAISLPEHMAKDNEFRNKRMRPTHKIWVGSKIMNKVKSVYAHKSQYESFRKSIPIRIIP</sequence>